<comment type="caution">
    <text evidence="2">The sequence shown here is derived from an EMBL/GenBank/DDBJ whole genome shotgun (WGS) entry which is preliminary data.</text>
</comment>
<gene>
    <name evidence="2" type="ORF">H9789_13000</name>
</gene>
<dbReference type="SUPFAM" id="SSF158949">
    <property type="entry name" value="Smr-associated domain-like"/>
    <property type="match status" value="1"/>
</dbReference>
<dbReference type="InterPro" id="IPR018598">
    <property type="entry name" value="DUF2027"/>
</dbReference>
<dbReference type="Pfam" id="PF01713">
    <property type="entry name" value="Smr"/>
    <property type="match status" value="1"/>
</dbReference>
<organism evidence="2 3">
    <name type="scientific">Candidatus Paraprevotella stercoravium</name>
    <dbReference type="NCBI Taxonomy" id="2838725"/>
    <lineage>
        <taxon>Bacteria</taxon>
        <taxon>Pseudomonadati</taxon>
        <taxon>Bacteroidota</taxon>
        <taxon>Bacteroidia</taxon>
        <taxon>Bacteroidales</taxon>
        <taxon>Prevotellaceae</taxon>
        <taxon>Paraprevotella</taxon>
    </lineage>
</organism>
<dbReference type="AlphaFoldDB" id="A0A9E2P558"/>
<dbReference type="EMBL" id="JAHLFU010000270">
    <property type="protein sequence ID" value="MBU3854705.1"/>
    <property type="molecule type" value="Genomic_DNA"/>
</dbReference>
<dbReference type="Gene3D" id="3.30.1370.110">
    <property type="match status" value="1"/>
</dbReference>
<proteinExistence type="predicted"/>
<dbReference type="Gene3D" id="2.60.40.1600">
    <property type="entry name" value="Smr-associated-like"/>
    <property type="match status" value="1"/>
</dbReference>
<evidence type="ECO:0000313" key="3">
    <source>
        <dbReference type="Proteomes" id="UP000823865"/>
    </source>
</evidence>
<name>A0A9E2P558_9BACT</name>
<accession>A0A9E2P558</accession>
<sequence>MKIGDKVRFLSEVGGGVVTGFQDKDTVLVQDEDGFDIPMLIRECVVVDTNDYNIAKVNTGTRTIDMKGSYGSGFTGGGTPSSRFRSEKPDTLVHAFDDDEDDKTITFEPRPVERRDGDKLNIFLAFVPTTPKEMTSTKFEAYLVNDTNYYLNFVYMSAEGNSWKLRHQAIVEPNTKLFVEEFGREDLNDMERVCVQATAYKKNKPFLIKPTINATFRIDAVKFYKTHAFQQSDFFEEPALIYEIVRNDVPAREVFIDAEQIKEALLKKSTDEKPAQKAGKAKKDNGILEVDLHITELLDNTAGLSNREMLNRQLEEFNKVMEANKGQKNRKIVFIHGKGEGVLRNALIKELKHKYKNCSYQDASFQEYGYGATMVTIH</sequence>
<dbReference type="Pfam" id="PF09640">
    <property type="entry name" value="DUF2027"/>
    <property type="match status" value="1"/>
</dbReference>
<feature type="domain" description="Smr" evidence="1">
    <location>
        <begin position="307"/>
        <end position="378"/>
    </location>
</feature>
<dbReference type="Proteomes" id="UP000823865">
    <property type="component" value="Unassembled WGS sequence"/>
</dbReference>
<dbReference type="InterPro" id="IPR036063">
    <property type="entry name" value="Smr_dom_sf"/>
</dbReference>
<dbReference type="InterPro" id="IPR002625">
    <property type="entry name" value="Smr_dom"/>
</dbReference>
<dbReference type="InterPro" id="IPR036781">
    <property type="entry name" value="Smr_assoc-like_sf"/>
</dbReference>
<evidence type="ECO:0000313" key="2">
    <source>
        <dbReference type="EMBL" id="MBU3854705.1"/>
    </source>
</evidence>
<dbReference type="PROSITE" id="PS50828">
    <property type="entry name" value="SMR"/>
    <property type="match status" value="1"/>
</dbReference>
<protein>
    <submittedName>
        <fullName evidence="2">DUF2027 domain-containing protein</fullName>
    </submittedName>
</protein>
<evidence type="ECO:0000259" key="1">
    <source>
        <dbReference type="PROSITE" id="PS50828"/>
    </source>
</evidence>
<reference evidence="2" key="2">
    <citation type="submission" date="2021-04" db="EMBL/GenBank/DDBJ databases">
        <authorList>
            <person name="Gilroy R."/>
        </authorList>
    </citation>
    <scope>NUCLEOTIDE SEQUENCE</scope>
    <source>
        <strain evidence="2">G3-2149</strain>
    </source>
</reference>
<reference evidence="2" key="1">
    <citation type="journal article" date="2021" name="PeerJ">
        <title>Extensive microbial diversity within the chicken gut microbiome revealed by metagenomics and culture.</title>
        <authorList>
            <person name="Gilroy R."/>
            <person name="Ravi A."/>
            <person name="Getino M."/>
            <person name="Pursley I."/>
            <person name="Horton D.L."/>
            <person name="Alikhan N.F."/>
            <person name="Baker D."/>
            <person name="Gharbi K."/>
            <person name="Hall N."/>
            <person name="Watson M."/>
            <person name="Adriaenssens E.M."/>
            <person name="Foster-Nyarko E."/>
            <person name="Jarju S."/>
            <person name="Secka A."/>
            <person name="Antonio M."/>
            <person name="Oren A."/>
            <person name="Chaudhuri R.R."/>
            <person name="La Ragione R."/>
            <person name="Hildebrand F."/>
            <person name="Pallen M.J."/>
        </authorList>
    </citation>
    <scope>NUCLEOTIDE SEQUENCE</scope>
    <source>
        <strain evidence="2">G3-2149</strain>
    </source>
</reference>